<evidence type="ECO:0000313" key="3">
    <source>
        <dbReference type="Proteomes" id="UP000219546"/>
    </source>
</evidence>
<dbReference type="PANTHER" id="PTHR37017">
    <property type="entry name" value="AB HYDROLASE-1 DOMAIN-CONTAINING PROTEIN-RELATED"/>
    <property type="match status" value="1"/>
</dbReference>
<protein>
    <submittedName>
        <fullName evidence="2">Pimeloyl-ACP methyl ester carboxylesterase</fullName>
    </submittedName>
</protein>
<name>A0A285CTC7_9BACI</name>
<dbReference type="PANTHER" id="PTHR37017:SF11">
    <property type="entry name" value="ESTERASE_LIPASE_THIOESTERASE DOMAIN-CONTAINING PROTEIN"/>
    <property type="match status" value="1"/>
</dbReference>
<evidence type="ECO:0000313" key="2">
    <source>
        <dbReference type="EMBL" id="SNX70772.1"/>
    </source>
</evidence>
<dbReference type="InterPro" id="IPR052897">
    <property type="entry name" value="Sec-Metab_Biosynth_Hydrolase"/>
</dbReference>
<dbReference type="Pfam" id="PF12697">
    <property type="entry name" value="Abhydrolase_6"/>
    <property type="match status" value="1"/>
</dbReference>
<feature type="domain" description="AB hydrolase-1" evidence="1">
    <location>
        <begin position="15"/>
        <end position="227"/>
    </location>
</feature>
<gene>
    <name evidence="2" type="ORF">SAMN05877753_104341</name>
</gene>
<dbReference type="AlphaFoldDB" id="A0A285CTC7"/>
<dbReference type="InterPro" id="IPR000073">
    <property type="entry name" value="AB_hydrolase_1"/>
</dbReference>
<proteinExistence type="predicted"/>
<dbReference type="InterPro" id="IPR029058">
    <property type="entry name" value="AB_hydrolase_fold"/>
</dbReference>
<keyword evidence="3" id="KW-1185">Reference proteome</keyword>
<accession>A0A285CTC7</accession>
<dbReference type="EMBL" id="OAOP01000004">
    <property type="protein sequence ID" value="SNX70772.1"/>
    <property type="molecule type" value="Genomic_DNA"/>
</dbReference>
<reference evidence="2 3" key="1">
    <citation type="submission" date="2017-08" db="EMBL/GenBank/DDBJ databases">
        <authorList>
            <person name="de Groot N.N."/>
        </authorList>
    </citation>
    <scope>NUCLEOTIDE SEQUENCE [LARGE SCALE GENOMIC DNA]</scope>
    <source>
        <strain evidence="2 3">JC228</strain>
    </source>
</reference>
<evidence type="ECO:0000259" key="1">
    <source>
        <dbReference type="Pfam" id="PF12697"/>
    </source>
</evidence>
<organism evidence="2 3">
    <name type="scientific">Bacillus oleivorans</name>
    <dbReference type="NCBI Taxonomy" id="1448271"/>
    <lineage>
        <taxon>Bacteria</taxon>
        <taxon>Bacillati</taxon>
        <taxon>Bacillota</taxon>
        <taxon>Bacilli</taxon>
        <taxon>Bacillales</taxon>
        <taxon>Bacillaceae</taxon>
        <taxon>Bacillus</taxon>
    </lineage>
</organism>
<dbReference type="Gene3D" id="3.40.50.1820">
    <property type="entry name" value="alpha/beta hydrolase"/>
    <property type="match status" value="1"/>
</dbReference>
<dbReference type="Proteomes" id="UP000219546">
    <property type="component" value="Unassembled WGS sequence"/>
</dbReference>
<dbReference type="SUPFAM" id="SSF53474">
    <property type="entry name" value="alpha/beta-Hydrolases"/>
    <property type="match status" value="1"/>
</dbReference>
<sequence length="243" mass="27236">MMNNLDKKGNKQVGLVFIHGAGLDSRIWEQVTAGLKYPFLLIDFPQQNERKNLTLQDYTVSIKRQIEGWEVKRFVIVAHSLGGVLALKVAHEMSERLVGMVAIGAVIPDQGRSFFSVYPLARRLLMGVLIRIFGTKPPEAAIRKGLCNDLTSEQAAAIVSGFVPESIQLYTERVGVQVPNVSKLYVKLMKDNELHPTMQNRMIVNLVPQNVEVLDAGHLPMLSKPNELRLALETFLTQLEIQH</sequence>